<dbReference type="GO" id="GO:0004222">
    <property type="term" value="F:metalloendopeptidase activity"/>
    <property type="evidence" value="ECO:0007669"/>
    <property type="project" value="TreeGrafter"/>
</dbReference>
<dbReference type="InterPro" id="IPR050570">
    <property type="entry name" value="Cell_wall_metabolism_enzyme"/>
</dbReference>
<evidence type="ECO:0000313" key="3">
    <source>
        <dbReference type="EMBL" id="KAA5401870.1"/>
    </source>
</evidence>
<sequence length="275" mass="30903">MKYTEEMILHSDSGYCMPFAEPDGRDVSLSLGYGEQNHPESGEKFFHHGIDFDVRRYLLSAVASGVVSGVGNDPTHGICQTIRYGQYEVTYGHLSNVFAQFGRQVKAGQTVAMSGDLLHVGVKFKGEEMDPLEFLAMLYGNIKAMQEAGGDSADGFYDGAPETDYERDREEIERLMFRFLPLYMDDLRLGRYTVPEHTEQSLRNIFTTGAMKAYFYERMPSMANPLGLGQKALPLVCKVQNLLIADFLNYLALRHEVYLSTMGGGNLKKNFVPKQ</sequence>
<evidence type="ECO:0000313" key="4">
    <source>
        <dbReference type="Proteomes" id="UP000441162"/>
    </source>
</evidence>
<dbReference type="CDD" id="cd12797">
    <property type="entry name" value="M23_peptidase"/>
    <property type="match status" value="1"/>
</dbReference>
<protein>
    <submittedName>
        <fullName evidence="2">M23 family metallopeptidase</fullName>
    </submittedName>
</protein>
<dbReference type="EMBL" id="VVZA01000028">
    <property type="protein sequence ID" value="KAA5401870.1"/>
    <property type="molecule type" value="Genomic_DNA"/>
</dbReference>
<name>A0A4Q5HL14_9BACT</name>
<dbReference type="Proteomes" id="UP000441162">
    <property type="component" value="Unassembled WGS sequence"/>
</dbReference>
<dbReference type="Proteomes" id="UP000481616">
    <property type="component" value="Unassembled WGS sequence"/>
</dbReference>
<feature type="domain" description="M23ase beta-sheet core" evidence="1">
    <location>
        <begin position="46"/>
        <end position="131"/>
    </location>
</feature>
<dbReference type="AlphaFoldDB" id="A0A4Q5HL14"/>
<dbReference type="PANTHER" id="PTHR21666">
    <property type="entry name" value="PEPTIDASE-RELATED"/>
    <property type="match status" value="1"/>
</dbReference>
<evidence type="ECO:0000259" key="1">
    <source>
        <dbReference type="Pfam" id="PF01551"/>
    </source>
</evidence>
<evidence type="ECO:0000313" key="2">
    <source>
        <dbReference type="EMBL" id="KAA5393110.1"/>
    </source>
</evidence>
<dbReference type="EMBL" id="VVYY01000027">
    <property type="protein sequence ID" value="KAA5393110.1"/>
    <property type="molecule type" value="Genomic_DNA"/>
</dbReference>
<accession>A0A4Q5HL14</accession>
<proteinExistence type="predicted"/>
<dbReference type="RefSeq" id="WP_072544716.1">
    <property type="nucleotide sequence ID" value="NZ_JADNBX010000001.1"/>
</dbReference>
<organism evidence="2 5">
    <name type="scientific">Phocaeicola dorei</name>
    <dbReference type="NCBI Taxonomy" id="357276"/>
    <lineage>
        <taxon>Bacteria</taxon>
        <taxon>Pseudomonadati</taxon>
        <taxon>Bacteroidota</taxon>
        <taxon>Bacteroidia</taxon>
        <taxon>Bacteroidales</taxon>
        <taxon>Bacteroidaceae</taxon>
        <taxon>Phocaeicola</taxon>
    </lineage>
</organism>
<reference evidence="4 5" key="1">
    <citation type="journal article" date="2019" name="Nat. Med.">
        <title>A library of human gut bacterial isolates paired with longitudinal multiomics data enables mechanistic microbiome research.</title>
        <authorList>
            <person name="Poyet M."/>
            <person name="Groussin M."/>
            <person name="Gibbons S.M."/>
            <person name="Avila-Pacheco J."/>
            <person name="Jiang X."/>
            <person name="Kearney S.M."/>
            <person name="Perrotta A.R."/>
            <person name="Berdy B."/>
            <person name="Zhao S."/>
            <person name="Lieberman T.D."/>
            <person name="Swanson P.K."/>
            <person name="Smith M."/>
            <person name="Roesemann S."/>
            <person name="Alexander J.E."/>
            <person name="Rich S.A."/>
            <person name="Livny J."/>
            <person name="Vlamakis H."/>
            <person name="Clish C."/>
            <person name="Bullock K."/>
            <person name="Deik A."/>
            <person name="Scott J."/>
            <person name="Pierce K.A."/>
            <person name="Xavier R.J."/>
            <person name="Alm E.J."/>
        </authorList>
    </citation>
    <scope>NUCLEOTIDE SEQUENCE [LARGE SCALE GENOMIC DNA]</scope>
    <source>
        <strain evidence="2 5">BIOML-A1</strain>
        <strain evidence="3 4">BIOML-A4</strain>
    </source>
</reference>
<dbReference type="Pfam" id="PF01551">
    <property type="entry name" value="Peptidase_M23"/>
    <property type="match status" value="1"/>
</dbReference>
<dbReference type="InterPro" id="IPR011055">
    <property type="entry name" value="Dup_hybrid_motif"/>
</dbReference>
<evidence type="ECO:0000313" key="5">
    <source>
        <dbReference type="Proteomes" id="UP000481616"/>
    </source>
</evidence>
<dbReference type="PANTHER" id="PTHR21666:SF270">
    <property type="entry name" value="MUREIN HYDROLASE ACTIVATOR ENVC"/>
    <property type="match status" value="1"/>
</dbReference>
<gene>
    <name evidence="3" type="ORF">F2Y51_20720</name>
    <name evidence="2" type="ORF">F2Y58_20995</name>
</gene>
<dbReference type="InterPro" id="IPR016047">
    <property type="entry name" value="M23ase_b-sheet_dom"/>
</dbReference>
<comment type="caution">
    <text evidence="2">The sequence shown here is derived from an EMBL/GenBank/DDBJ whole genome shotgun (WGS) entry which is preliminary data.</text>
</comment>
<dbReference type="Gene3D" id="2.70.70.10">
    <property type="entry name" value="Glucose Permease (Domain IIA)"/>
    <property type="match status" value="1"/>
</dbReference>
<dbReference type="SUPFAM" id="SSF51261">
    <property type="entry name" value="Duplicated hybrid motif"/>
    <property type="match status" value="1"/>
</dbReference>